<dbReference type="InterPro" id="IPR036291">
    <property type="entry name" value="NAD(P)-bd_dom_sf"/>
</dbReference>
<comment type="pathway">
    <text evidence="1">Bacterial outer membrane biogenesis; LPS O-antigen biosynthesis.</text>
</comment>
<comment type="similarity">
    <text evidence="2">Belongs to the NAD(P)-dependent epimerase/dehydratase family.</text>
</comment>
<dbReference type="EMBL" id="AP014946">
    <property type="protein sequence ID" value="BAT57595.1"/>
    <property type="molecule type" value="Genomic_DNA"/>
</dbReference>
<evidence type="ECO:0000256" key="1">
    <source>
        <dbReference type="ARBA" id="ARBA00005125"/>
    </source>
</evidence>
<dbReference type="Gene3D" id="3.40.50.720">
    <property type="entry name" value="NAD(P)-binding Rossmann-like Domain"/>
    <property type="match status" value="1"/>
</dbReference>
<organism evidence="4 5">
    <name type="scientific">Variibacter gotjawalensis</name>
    <dbReference type="NCBI Taxonomy" id="1333996"/>
    <lineage>
        <taxon>Bacteria</taxon>
        <taxon>Pseudomonadati</taxon>
        <taxon>Pseudomonadota</taxon>
        <taxon>Alphaproteobacteria</taxon>
        <taxon>Hyphomicrobiales</taxon>
        <taxon>Nitrobacteraceae</taxon>
        <taxon>Variibacter</taxon>
    </lineage>
</organism>
<evidence type="ECO:0000313" key="5">
    <source>
        <dbReference type="Proteomes" id="UP000236884"/>
    </source>
</evidence>
<dbReference type="KEGG" id="vgo:GJW-30_1_00102"/>
<dbReference type="RefSeq" id="WP_157746665.1">
    <property type="nucleotide sequence ID" value="NZ_AP014946.1"/>
</dbReference>
<dbReference type="Pfam" id="PF01370">
    <property type="entry name" value="Epimerase"/>
    <property type="match status" value="1"/>
</dbReference>
<proteinExistence type="inferred from homology"/>
<name>A0A0S3PNU4_9BRAD</name>
<dbReference type="GO" id="GO:0033705">
    <property type="term" value="F:GDP-4-dehydro-6-deoxy-D-mannose reductase activity"/>
    <property type="evidence" value="ECO:0007669"/>
    <property type="project" value="UniProtKB-EC"/>
</dbReference>
<dbReference type="EC" id="1.1.1.281" evidence="4"/>
<keyword evidence="5" id="KW-1185">Reference proteome</keyword>
<evidence type="ECO:0000259" key="3">
    <source>
        <dbReference type="Pfam" id="PF01370"/>
    </source>
</evidence>
<evidence type="ECO:0000256" key="2">
    <source>
        <dbReference type="ARBA" id="ARBA00007637"/>
    </source>
</evidence>
<dbReference type="SUPFAM" id="SSF51735">
    <property type="entry name" value="NAD(P)-binding Rossmann-fold domains"/>
    <property type="match status" value="1"/>
</dbReference>
<accession>A0A0S3PNU4</accession>
<dbReference type="Gene3D" id="3.90.25.10">
    <property type="entry name" value="UDP-galactose 4-epimerase, domain 1"/>
    <property type="match status" value="1"/>
</dbReference>
<keyword evidence="4" id="KW-0560">Oxidoreductase</keyword>
<dbReference type="Proteomes" id="UP000236884">
    <property type="component" value="Chromosome"/>
</dbReference>
<reference evidence="4 5" key="1">
    <citation type="submission" date="2015-08" db="EMBL/GenBank/DDBJ databases">
        <title>Investigation of the bacterial diversity of lava forest soil.</title>
        <authorList>
            <person name="Lee J.S."/>
        </authorList>
    </citation>
    <scope>NUCLEOTIDE SEQUENCE [LARGE SCALE GENOMIC DNA]</scope>
    <source>
        <strain evidence="4 5">GJW-30</strain>
    </source>
</reference>
<dbReference type="PANTHER" id="PTHR43000">
    <property type="entry name" value="DTDP-D-GLUCOSE 4,6-DEHYDRATASE-RELATED"/>
    <property type="match status" value="1"/>
</dbReference>
<evidence type="ECO:0000313" key="4">
    <source>
        <dbReference type="EMBL" id="BAT57595.1"/>
    </source>
</evidence>
<sequence>MSGIKKSESPRFLITGASGFVASYVIRKLRERLGNVEVVGATREGSDCPSCDESIALDIRDHERAKSVLSAKYFSHVINLAGVAAPQTANNNPEEAWTINAMGPLALARALLAVSSSSVLVHAGSAAAYGNHANEVDALVEDSAFAPIDEYGASKAASDLALGALTRQGLKVIRLRPFNHTGAGQTPQFMVPAFAAQIAEIETGLREPVLKVGNLDAIRDFCDVEDVADAYVRAAFAASNGAVPFGRAYNICSGRGVSGHEVLKHLLALSRRHIEVRTDSARIRRSDIARVVGNPARAESELGWSASTPFETTLAKTIEFWRARNSTSRLAH</sequence>
<feature type="domain" description="NAD-dependent epimerase/dehydratase" evidence="3">
    <location>
        <begin position="13"/>
        <end position="252"/>
    </location>
</feature>
<gene>
    <name evidence="4" type="primary">rmd</name>
    <name evidence="4" type="ORF">GJW-30_1_00102</name>
</gene>
<dbReference type="AlphaFoldDB" id="A0A0S3PNU4"/>
<protein>
    <submittedName>
        <fullName evidence="4">GDP-6-deoxy-D-mannose reductase</fullName>
        <ecNumber evidence="4">1.1.1.281</ecNumber>
    </submittedName>
</protein>
<dbReference type="InterPro" id="IPR001509">
    <property type="entry name" value="Epimerase_deHydtase"/>
</dbReference>